<dbReference type="InterPro" id="IPR051684">
    <property type="entry name" value="Electron_Trans/Redox"/>
</dbReference>
<keyword evidence="10" id="KW-1185">Reference proteome</keyword>
<evidence type="ECO:0000256" key="2">
    <source>
        <dbReference type="ARBA" id="ARBA00022485"/>
    </source>
</evidence>
<evidence type="ECO:0000256" key="7">
    <source>
        <dbReference type="SAM" id="Phobius"/>
    </source>
</evidence>
<dbReference type="InterPro" id="IPR017900">
    <property type="entry name" value="4Fe4S_Fe_S_CS"/>
</dbReference>
<dbReference type="Proteomes" id="UP000501466">
    <property type="component" value="Chromosome"/>
</dbReference>
<dbReference type="SUPFAM" id="SSF54862">
    <property type="entry name" value="4Fe-4S ferredoxins"/>
    <property type="match status" value="1"/>
</dbReference>
<dbReference type="EMBL" id="AP021888">
    <property type="protein sequence ID" value="BBP42479.1"/>
    <property type="molecule type" value="Genomic_DNA"/>
</dbReference>
<keyword evidence="5" id="KW-0408">Iron</keyword>
<protein>
    <submittedName>
        <fullName evidence="9">Cytochrome c oxidase accessory protein CcoG</fullName>
    </submittedName>
</protein>
<feature type="transmembrane region" description="Helical" evidence="7">
    <location>
        <begin position="356"/>
        <end position="375"/>
    </location>
</feature>
<organism evidence="9 10">
    <name type="scientific">Thiosulfativibrio zosterae</name>
    <dbReference type="NCBI Taxonomy" id="2675053"/>
    <lineage>
        <taxon>Bacteria</taxon>
        <taxon>Pseudomonadati</taxon>
        <taxon>Pseudomonadota</taxon>
        <taxon>Gammaproteobacteria</taxon>
        <taxon>Thiotrichales</taxon>
        <taxon>Piscirickettsiaceae</taxon>
        <taxon>Thiosulfativibrio</taxon>
    </lineage>
</organism>
<keyword evidence="6" id="KW-0411">Iron-sulfur</keyword>
<dbReference type="Pfam" id="PF12801">
    <property type="entry name" value="Fer4_5"/>
    <property type="match status" value="1"/>
</dbReference>
<feature type="transmembrane region" description="Helical" evidence="7">
    <location>
        <begin position="58"/>
        <end position="77"/>
    </location>
</feature>
<dbReference type="RefSeq" id="WP_173289944.1">
    <property type="nucleotide sequence ID" value="NZ_AP021888.1"/>
</dbReference>
<dbReference type="Pfam" id="PF13746">
    <property type="entry name" value="Fer4_18"/>
    <property type="match status" value="1"/>
</dbReference>
<name>A0A6F8PK53_9GAMM</name>
<feature type="transmembrane region" description="Helical" evidence="7">
    <location>
        <begin position="177"/>
        <end position="195"/>
    </location>
</feature>
<evidence type="ECO:0000256" key="5">
    <source>
        <dbReference type="ARBA" id="ARBA00023004"/>
    </source>
</evidence>
<dbReference type="PANTHER" id="PTHR30176:SF3">
    <property type="entry name" value="FERREDOXIN-TYPE PROTEIN NAPH"/>
    <property type="match status" value="1"/>
</dbReference>
<feature type="domain" description="4Fe-4S ferredoxin-type" evidence="8">
    <location>
        <begin position="277"/>
        <end position="306"/>
    </location>
</feature>
<dbReference type="InterPro" id="IPR017896">
    <property type="entry name" value="4Fe4S_Fe-S-bd"/>
</dbReference>
<keyword evidence="7" id="KW-0812">Transmembrane</keyword>
<dbReference type="Gene3D" id="2.60.40.10">
    <property type="entry name" value="Immunoglobulins"/>
    <property type="match status" value="1"/>
</dbReference>
<dbReference type="Pfam" id="PF11614">
    <property type="entry name" value="FixG_C"/>
    <property type="match status" value="1"/>
</dbReference>
<keyword evidence="3" id="KW-0479">Metal-binding</keyword>
<sequence length="490" mass="54291">MSDENKKSGYKDNGQTGSLLDGVDTANKNLQNIGVELLTVHTEGTVHAKRMPGAFRTAKWVIASFWISLFVFPYLQWNGQQALLFDLAERQFHIFGLTILPQDIWVLAIGLLFGGLLLAASTAVAGRVWCGYFCFQTVWTDVFTWIEEKIEGQPNKRVKLDKEPISFAKLKLKIPKWIAWSAIGFLTAFSFVAYFDPAIDLWVRLFSLEWTSTETTAILSLTVATTFFAGFLREQTCIGFCPYARIQGAMIDSETIVPTYDQDRGEPRGRIKRVKPGEEAPVLGDCIDCNLCVAVCPTGVDIRKGQQFGCITCGLCIDACDSVMEKIDKPKGLIRYASLAEFMGKPTVPFLKRPRVLVYTGIMTVAAAVLVWGLATMSPIDVKVLHERAPLFVQMSTGEIQNKYVVKIVNKSAVPMTVNIVVDGVDNLVYIADQNISVPPGDVASSVLLVRLQKKELTDANTPINIHIQDSENPAIKSTYTSMFIAPKPR</sequence>
<dbReference type="PROSITE" id="PS00198">
    <property type="entry name" value="4FE4S_FER_1"/>
    <property type="match status" value="1"/>
</dbReference>
<dbReference type="InterPro" id="IPR032879">
    <property type="entry name" value="FixG_C"/>
</dbReference>
<evidence type="ECO:0000256" key="6">
    <source>
        <dbReference type="ARBA" id="ARBA00023014"/>
    </source>
</evidence>
<dbReference type="PROSITE" id="PS51379">
    <property type="entry name" value="4FE4S_FER_2"/>
    <property type="match status" value="1"/>
</dbReference>
<keyword evidence="7" id="KW-1133">Transmembrane helix</keyword>
<dbReference type="AlphaFoldDB" id="A0A6F8PK53"/>
<proteinExistence type="predicted"/>
<keyword evidence="2" id="KW-0004">4Fe-4S</keyword>
<dbReference type="InterPro" id="IPR013783">
    <property type="entry name" value="Ig-like_fold"/>
</dbReference>
<reference evidence="10" key="1">
    <citation type="submission" date="2019-11" db="EMBL/GenBank/DDBJ databases">
        <title>Isolation and characterization of two novel species in the genus Thiomicrorhabdus.</title>
        <authorList>
            <person name="Mochizuki J."/>
            <person name="Kojima H."/>
            <person name="Fukui M."/>
        </authorList>
    </citation>
    <scope>NUCLEOTIDE SEQUENCE [LARGE SCALE GENOMIC DNA]</scope>
    <source>
        <strain evidence="10">AkT22</strain>
    </source>
</reference>
<dbReference type="KEGG" id="tzo:THMIRHAT_02250"/>
<feature type="transmembrane region" description="Helical" evidence="7">
    <location>
        <begin position="104"/>
        <end position="125"/>
    </location>
</feature>
<evidence type="ECO:0000259" key="8">
    <source>
        <dbReference type="PROSITE" id="PS51379"/>
    </source>
</evidence>
<keyword evidence="4" id="KW-0249">Electron transport</keyword>
<dbReference type="PANTHER" id="PTHR30176">
    <property type="entry name" value="FERREDOXIN-TYPE PROTEIN NAPH"/>
    <property type="match status" value="1"/>
</dbReference>
<evidence type="ECO:0000256" key="1">
    <source>
        <dbReference type="ARBA" id="ARBA00022448"/>
    </source>
</evidence>
<feature type="transmembrane region" description="Helical" evidence="7">
    <location>
        <begin position="215"/>
        <end position="232"/>
    </location>
</feature>
<dbReference type="GO" id="GO:0051539">
    <property type="term" value="F:4 iron, 4 sulfur cluster binding"/>
    <property type="evidence" value="ECO:0007669"/>
    <property type="project" value="UniProtKB-KW"/>
</dbReference>
<evidence type="ECO:0000256" key="3">
    <source>
        <dbReference type="ARBA" id="ARBA00022723"/>
    </source>
</evidence>
<dbReference type="GO" id="GO:0046872">
    <property type="term" value="F:metal ion binding"/>
    <property type="evidence" value="ECO:0007669"/>
    <property type="project" value="UniProtKB-KW"/>
</dbReference>
<keyword evidence="1" id="KW-0813">Transport</keyword>
<keyword evidence="7" id="KW-0472">Membrane</keyword>
<dbReference type="GO" id="GO:0005886">
    <property type="term" value="C:plasma membrane"/>
    <property type="evidence" value="ECO:0007669"/>
    <property type="project" value="TreeGrafter"/>
</dbReference>
<gene>
    <name evidence="9" type="primary">ccoG</name>
    <name evidence="9" type="ORF">THMIRHAT_02250</name>
</gene>
<evidence type="ECO:0000313" key="9">
    <source>
        <dbReference type="EMBL" id="BBP42479.1"/>
    </source>
</evidence>
<dbReference type="NCBIfam" id="TIGR02745">
    <property type="entry name" value="ccoG_rdxA_fixG"/>
    <property type="match status" value="1"/>
</dbReference>
<evidence type="ECO:0000256" key="4">
    <source>
        <dbReference type="ARBA" id="ARBA00022982"/>
    </source>
</evidence>
<dbReference type="InterPro" id="IPR014116">
    <property type="entry name" value="Cyt_c_oxidase_cbb3_FixG"/>
</dbReference>
<evidence type="ECO:0000313" key="10">
    <source>
        <dbReference type="Proteomes" id="UP000501466"/>
    </source>
</evidence>
<accession>A0A6F8PK53</accession>